<evidence type="ECO:0000259" key="3">
    <source>
        <dbReference type="PROSITE" id="PS50089"/>
    </source>
</evidence>
<dbReference type="SUPFAM" id="SSF57850">
    <property type="entry name" value="RING/U-box"/>
    <property type="match status" value="1"/>
</dbReference>
<comment type="caution">
    <text evidence="4">The sequence shown here is derived from an EMBL/GenBank/DDBJ whole genome shotgun (WGS) entry which is preliminary data.</text>
</comment>
<evidence type="ECO:0000256" key="1">
    <source>
        <dbReference type="PROSITE-ProRule" id="PRU00175"/>
    </source>
</evidence>
<keyword evidence="1" id="KW-0863">Zinc-finger</keyword>
<keyword evidence="2" id="KW-1133">Transmembrane helix</keyword>
<sequence length="160" mass="17663">MFSLMSVIAGNPTTPNDYDASAPDSRIPALVTVGVVVVVVALVLSILCLVKLQSHNQPQRDVERAKRKLKETIDLRMLNDASPSQKYEQIQGFKREAAVASTQSSAAEVCAICLEVLVDVDSVRRLKCNHLFHTTCIDSWLKNRHVDCPLCKSIFIPTEA</sequence>
<feature type="domain" description="RING-type" evidence="3">
    <location>
        <begin position="110"/>
        <end position="152"/>
    </location>
</feature>
<dbReference type="PANTHER" id="PTHR45676:SF41">
    <property type="entry name" value="RING-H2 FINGER PROTEIN ATL66"/>
    <property type="match status" value="1"/>
</dbReference>
<dbReference type="AlphaFoldDB" id="A0A9P8XW46"/>
<keyword evidence="5" id="KW-1185">Reference proteome</keyword>
<keyword evidence="1" id="KW-0862">Zinc</keyword>
<dbReference type="Proteomes" id="UP000756346">
    <property type="component" value="Unassembled WGS sequence"/>
</dbReference>
<evidence type="ECO:0000256" key="2">
    <source>
        <dbReference type="SAM" id="Phobius"/>
    </source>
</evidence>
<dbReference type="EMBL" id="JAGTJQ010000012">
    <property type="protein sequence ID" value="KAH7016176.1"/>
    <property type="molecule type" value="Genomic_DNA"/>
</dbReference>
<dbReference type="PANTHER" id="PTHR45676">
    <property type="entry name" value="RING-H2 FINGER PROTEIN ATL51-RELATED"/>
    <property type="match status" value="1"/>
</dbReference>
<dbReference type="Gene3D" id="3.30.40.10">
    <property type="entry name" value="Zinc/RING finger domain, C3HC4 (zinc finger)"/>
    <property type="match status" value="1"/>
</dbReference>
<dbReference type="PROSITE" id="PS50089">
    <property type="entry name" value="ZF_RING_2"/>
    <property type="match status" value="1"/>
</dbReference>
<dbReference type="InterPro" id="IPR013083">
    <property type="entry name" value="Znf_RING/FYVE/PHD"/>
</dbReference>
<keyword evidence="1" id="KW-0479">Metal-binding</keyword>
<evidence type="ECO:0000313" key="4">
    <source>
        <dbReference type="EMBL" id="KAH7016176.1"/>
    </source>
</evidence>
<keyword evidence="2" id="KW-0472">Membrane</keyword>
<protein>
    <recommendedName>
        <fullName evidence="3">RING-type domain-containing protein</fullName>
    </recommendedName>
</protein>
<dbReference type="GO" id="GO:0008270">
    <property type="term" value="F:zinc ion binding"/>
    <property type="evidence" value="ECO:0007669"/>
    <property type="project" value="UniProtKB-KW"/>
</dbReference>
<feature type="transmembrane region" description="Helical" evidence="2">
    <location>
        <begin position="27"/>
        <end position="50"/>
    </location>
</feature>
<dbReference type="SMART" id="SM00184">
    <property type="entry name" value="RING"/>
    <property type="match status" value="1"/>
</dbReference>
<evidence type="ECO:0000313" key="5">
    <source>
        <dbReference type="Proteomes" id="UP000756346"/>
    </source>
</evidence>
<gene>
    <name evidence="4" type="ORF">B0I36DRAFT_43486</name>
</gene>
<keyword evidence="2" id="KW-0812">Transmembrane</keyword>
<dbReference type="OrthoDB" id="8062037at2759"/>
<name>A0A9P8XW46_9PEZI</name>
<dbReference type="Pfam" id="PF13639">
    <property type="entry name" value="zf-RING_2"/>
    <property type="match status" value="1"/>
</dbReference>
<dbReference type="RefSeq" id="XP_046005800.1">
    <property type="nucleotide sequence ID" value="XM_046162732.1"/>
</dbReference>
<accession>A0A9P8XW46</accession>
<dbReference type="CDD" id="cd16448">
    <property type="entry name" value="RING-H2"/>
    <property type="match status" value="1"/>
</dbReference>
<dbReference type="GeneID" id="70192278"/>
<organism evidence="4 5">
    <name type="scientific">Microdochium trichocladiopsis</name>
    <dbReference type="NCBI Taxonomy" id="1682393"/>
    <lineage>
        <taxon>Eukaryota</taxon>
        <taxon>Fungi</taxon>
        <taxon>Dikarya</taxon>
        <taxon>Ascomycota</taxon>
        <taxon>Pezizomycotina</taxon>
        <taxon>Sordariomycetes</taxon>
        <taxon>Xylariomycetidae</taxon>
        <taxon>Xylariales</taxon>
        <taxon>Microdochiaceae</taxon>
        <taxon>Microdochium</taxon>
    </lineage>
</organism>
<dbReference type="InterPro" id="IPR001841">
    <property type="entry name" value="Znf_RING"/>
</dbReference>
<proteinExistence type="predicted"/>
<reference evidence="4" key="1">
    <citation type="journal article" date="2021" name="Nat. Commun.">
        <title>Genetic determinants of endophytism in the Arabidopsis root mycobiome.</title>
        <authorList>
            <person name="Mesny F."/>
            <person name="Miyauchi S."/>
            <person name="Thiergart T."/>
            <person name="Pickel B."/>
            <person name="Atanasova L."/>
            <person name="Karlsson M."/>
            <person name="Huettel B."/>
            <person name="Barry K.W."/>
            <person name="Haridas S."/>
            <person name="Chen C."/>
            <person name="Bauer D."/>
            <person name="Andreopoulos W."/>
            <person name="Pangilinan J."/>
            <person name="LaButti K."/>
            <person name="Riley R."/>
            <person name="Lipzen A."/>
            <person name="Clum A."/>
            <person name="Drula E."/>
            <person name="Henrissat B."/>
            <person name="Kohler A."/>
            <person name="Grigoriev I.V."/>
            <person name="Martin F.M."/>
            <person name="Hacquard S."/>
        </authorList>
    </citation>
    <scope>NUCLEOTIDE SEQUENCE</scope>
    <source>
        <strain evidence="4">MPI-CAGE-CH-0230</strain>
    </source>
</reference>